<proteinExistence type="predicted"/>
<name>A0ABY5Y2C4_9BACT</name>
<dbReference type="EMBL" id="CP065938">
    <property type="protein sequence ID" value="UWX06220.1"/>
    <property type="molecule type" value="Genomic_DNA"/>
</dbReference>
<protein>
    <submittedName>
        <fullName evidence="2">Uncharacterized protein</fullName>
    </submittedName>
</protein>
<organism evidence="2 3">
    <name type="scientific">Taurinivorans muris</name>
    <dbReference type="NCBI Taxonomy" id="2787751"/>
    <lineage>
        <taxon>Bacteria</taxon>
        <taxon>Pseudomonadati</taxon>
        <taxon>Thermodesulfobacteriota</taxon>
        <taxon>Desulfovibrionia</taxon>
        <taxon>Desulfovibrionales</taxon>
        <taxon>Desulfovibrionaceae</taxon>
        <taxon>Taurinivorans</taxon>
    </lineage>
</organism>
<keyword evidence="3" id="KW-1185">Reference proteome</keyword>
<feature type="coiled-coil region" evidence="1">
    <location>
        <begin position="33"/>
        <end position="60"/>
    </location>
</feature>
<sequence length="313" mass="34737">MNVSASTAVNLNTPNTVISGNVSTGTGGAVGRKIEKEADVSEKKKQIKNALREIANGKEEVALPKLRNDLEQYGGTNDVTLIRGNKKEGIVHIIENGREHYLGDILDTVVEGKIERRTESNNSIVLQKDNIQAVLRLEKNGEKKTWLLTGWDIRTDPKEEKQEYLKKGLVSDEWGKVCTIHPPTQAEPILCRLCLGADKDLEEIINQLKKKSRNKSMAQDMNTIKKEIREEMRATELAVREVMPLAGEFDSMAFDSAGQVYLKACRVLGVLATVQSARDVYRAVFAAKSGMIFGKCTAMGSKPISGFQSRFDR</sequence>
<keyword evidence="1" id="KW-0175">Coiled coil</keyword>
<dbReference type="RefSeq" id="WP_334315822.1">
    <property type="nucleotide sequence ID" value="NZ_CP065938.1"/>
</dbReference>
<gene>
    <name evidence="2" type="ORF">JBF11_02565</name>
</gene>
<accession>A0ABY5Y2C4</accession>
<evidence type="ECO:0000256" key="1">
    <source>
        <dbReference type="SAM" id="Coils"/>
    </source>
</evidence>
<evidence type="ECO:0000313" key="3">
    <source>
        <dbReference type="Proteomes" id="UP001058120"/>
    </source>
</evidence>
<evidence type="ECO:0000313" key="2">
    <source>
        <dbReference type="EMBL" id="UWX06220.1"/>
    </source>
</evidence>
<reference evidence="2" key="1">
    <citation type="submission" date="2020-12" db="EMBL/GenBank/DDBJ databases">
        <title>Taurinivorans muris gen. nov., sp. nov., fundamental and realized metabolic niche of a ubiquitous sulfidogenic bacterium in the murine intestine.</title>
        <authorList>
            <person name="Ye H."/>
            <person name="Hanson B.T."/>
            <person name="Loy A."/>
        </authorList>
    </citation>
    <scope>NUCLEOTIDE SEQUENCE</scope>
    <source>
        <strain evidence="2">LT0009</strain>
    </source>
</reference>
<dbReference type="Proteomes" id="UP001058120">
    <property type="component" value="Chromosome"/>
</dbReference>